<sequence>MNQYLSLSDLQPFFDNAKADDNITEAWRTQYFENLGRIVIPALMTFFKALKAEGRMVPIPNSKGYASRFWDAWNNVAQLSLETAAKEDADKKLATLADVFAHHMTHRIVWPYERTLKDAGPAAAAAFDKNVAFAEVIGTFSKGTYAPYEFSHETCQTTGLPLCLGFEDWVPQGCYVDVKKGGFVPIEPLAPPTIQETVLELKTGNLLVSDWFRIKEFTAVTREKHISLESRKGIEESARYLATQFGVVSVFVSNTSPDVYQAGNQLVVGNYYEEDGGEVPARLTKVGSVCTDLWAATFVEYETLVELVARSQPETAKQTVDAYLEEHQCDSSDAYGLHRISVEPGTYYLYHFGDFEDFPEMAKKAGINLDTGALTPFFVLSKTRLLTDRAAQA</sequence>
<accession>A0AAW3MYS9</accession>
<dbReference type="Proteomes" id="UP000056453">
    <property type="component" value="Unassembled WGS sequence"/>
</dbReference>
<proteinExistence type="predicted"/>
<gene>
    <name evidence="1" type="ORF">WJ96_06050</name>
</gene>
<name>A0AAW3MYS9_9BURK</name>
<comment type="caution">
    <text evidence="1">The sequence shown here is derived from an EMBL/GenBank/DDBJ whole genome shotgun (WGS) entry which is preliminary data.</text>
</comment>
<dbReference type="AlphaFoldDB" id="A0AAW3MYS9"/>
<dbReference type="EMBL" id="LPBJ01000047">
    <property type="protein sequence ID" value="KVP98132.1"/>
    <property type="molecule type" value="Genomic_DNA"/>
</dbReference>
<organism evidence="1 2">
    <name type="scientific">Burkholderia ubonensis</name>
    <dbReference type="NCBI Taxonomy" id="101571"/>
    <lineage>
        <taxon>Bacteria</taxon>
        <taxon>Pseudomonadati</taxon>
        <taxon>Pseudomonadota</taxon>
        <taxon>Betaproteobacteria</taxon>
        <taxon>Burkholderiales</taxon>
        <taxon>Burkholderiaceae</taxon>
        <taxon>Burkholderia</taxon>
        <taxon>Burkholderia cepacia complex</taxon>
    </lineage>
</organism>
<keyword evidence="2" id="KW-1185">Reference proteome</keyword>
<protein>
    <submittedName>
        <fullName evidence="1">Uncharacterized protein</fullName>
    </submittedName>
</protein>
<reference evidence="1 2" key="1">
    <citation type="submission" date="2015-11" db="EMBL/GenBank/DDBJ databases">
        <title>Expanding the genomic diversity of Burkholderia species for the development of highly accurate diagnostics.</title>
        <authorList>
            <person name="Sahl J."/>
            <person name="Keim P."/>
            <person name="Wagner D."/>
        </authorList>
    </citation>
    <scope>NUCLEOTIDE SEQUENCE [LARGE SCALE GENOMIC DNA]</scope>
    <source>
        <strain evidence="1 2">MSMB1808WGS</strain>
    </source>
</reference>
<evidence type="ECO:0000313" key="1">
    <source>
        <dbReference type="EMBL" id="KVP98132.1"/>
    </source>
</evidence>
<evidence type="ECO:0000313" key="2">
    <source>
        <dbReference type="Proteomes" id="UP000056453"/>
    </source>
</evidence>